<evidence type="ECO:0000256" key="2">
    <source>
        <dbReference type="ARBA" id="ARBA00022645"/>
    </source>
</evidence>
<reference evidence="6 7" key="1">
    <citation type="submission" date="2014-04" db="EMBL/GenBank/DDBJ databases">
        <authorList>
            <consortium name="International Citrus Genome Consortium"/>
            <person name="Gmitter F."/>
            <person name="Chen C."/>
            <person name="Farmerie W."/>
            <person name="Harkins T."/>
            <person name="Desany B."/>
            <person name="Mohiuddin M."/>
            <person name="Kodira C."/>
            <person name="Borodovsky M."/>
            <person name="Lomsadze A."/>
            <person name="Burns P."/>
            <person name="Jenkins J."/>
            <person name="Prochnik S."/>
            <person name="Shu S."/>
            <person name="Chapman J."/>
            <person name="Pitluck S."/>
            <person name="Schmutz J."/>
            <person name="Rokhsar D."/>
        </authorList>
    </citation>
    <scope>NUCLEOTIDE SEQUENCE</scope>
</reference>
<dbReference type="InterPro" id="IPR029058">
    <property type="entry name" value="AB_hydrolase_fold"/>
</dbReference>
<dbReference type="STRING" id="2711.A0A067DZ69"/>
<keyword evidence="7" id="KW-1185">Reference proteome</keyword>
<gene>
    <name evidence="6" type="ORF">CISIN_1g031655mg</name>
</gene>
<evidence type="ECO:0000256" key="4">
    <source>
        <dbReference type="ARBA" id="ARBA00022801"/>
    </source>
</evidence>
<dbReference type="InterPro" id="IPR001563">
    <property type="entry name" value="Peptidase_S10"/>
</dbReference>
<dbReference type="Gene3D" id="3.40.50.1820">
    <property type="entry name" value="alpha/beta hydrolase"/>
    <property type="match status" value="1"/>
</dbReference>
<organism evidence="6 7">
    <name type="scientific">Citrus sinensis</name>
    <name type="common">Sweet orange</name>
    <name type="synonym">Citrus aurantium var. sinensis</name>
    <dbReference type="NCBI Taxonomy" id="2711"/>
    <lineage>
        <taxon>Eukaryota</taxon>
        <taxon>Viridiplantae</taxon>
        <taxon>Streptophyta</taxon>
        <taxon>Embryophyta</taxon>
        <taxon>Tracheophyta</taxon>
        <taxon>Spermatophyta</taxon>
        <taxon>Magnoliopsida</taxon>
        <taxon>eudicotyledons</taxon>
        <taxon>Gunneridae</taxon>
        <taxon>Pentapetalae</taxon>
        <taxon>rosids</taxon>
        <taxon>malvids</taxon>
        <taxon>Sapindales</taxon>
        <taxon>Rutaceae</taxon>
        <taxon>Aurantioideae</taxon>
        <taxon>Citrus</taxon>
    </lineage>
</organism>
<evidence type="ECO:0000313" key="6">
    <source>
        <dbReference type="EMBL" id="KDO48254.1"/>
    </source>
</evidence>
<keyword evidence="4" id="KW-0378">Hydrolase</keyword>
<name>A0A067DZ69_CITSI</name>
<protein>
    <submittedName>
        <fullName evidence="6">Uncharacterized protein</fullName>
    </submittedName>
</protein>
<dbReference type="AlphaFoldDB" id="A0A067DZ69"/>
<dbReference type="GO" id="GO:0004185">
    <property type="term" value="F:serine-type carboxypeptidase activity"/>
    <property type="evidence" value="ECO:0007669"/>
    <property type="project" value="InterPro"/>
</dbReference>
<dbReference type="SUPFAM" id="SSF53474">
    <property type="entry name" value="alpha/beta-Hydrolases"/>
    <property type="match status" value="1"/>
</dbReference>
<comment type="similarity">
    <text evidence="1">Belongs to the peptidase S10 family.</text>
</comment>
<dbReference type="Proteomes" id="UP000027120">
    <property type="component" value="Unassembled WGS sequence"/>
</dbReference>
<dbReference type="Pfam" id="PF00450">
    <property type="entry name" value="Peptidase_S10"/>
    <property type="match status" value="1"/>
</dbReference>
<keyword evidence="3" id="KW-0645">Protease</keyword>
<sequence length="155" mass="17131">MEKFLNDKSVREAIGVGDIEFVSCSPTVYQAMLVDWMRNLEVGIPGLLEDGVKLLVYAGEYDLICNWLGNSRWVHAMEWSGQKDFVASPEIPFEVDGSEAGVLKTNGPLSFLKVHDSGHMVPMDQPKAALEMLRRWMEGSLSEVPAGSGKLVAEM</sequence>
<keyword evidence="5" id="KW-0325">Glycoprotein</keyword>
<evidence type="ECO:0000256" key="3">
    <source>
        <dbReference type="ARBA" id="ARBA00022670"/>
    </source>
</evidence>
<dbReference type="SMR" id="A0A067DZ69"/>
<dbReference type="EMBL" id="KK785146">
    <property type="protein sequence ID" value="KDO48254.1"/>
    <property type="molecule type" value="Genomic_DNA"/>
</dbReference>
<accession>A0A067DZ69</accession>
<keyword evidence="2" id="KW-0121">Carboxypeptidase</keyword>
<evidence type="ECO:0000256" key="5">
    <source>
        <dbReference type="ARBA" id="ARBA00023180"/>
    </source>
</evidence>
<dbReference type="GO" id="GO:0006508">
    <property type="term" value="P:proteolysis"/>
    <property type="evidence" value="ECO:0007669"/>
    <property type="project" value="UniProtKB-KW"/>
</dbReference>
<evidence type="ECO:0000313" key="7">
    <source>
        <dbReference type="Proteomes" id="UP000027120"/>
    </source>
</evidence>
<proteinExistence type="inferred from homology"/>
<evidence type="ECO:0000256" key="1">
    <source>
        <dbReference type="ARBA" id="ARBA00009431"/>
    </source>
</evidence>
<dbReference type="InterPro" id="IPR033124">
    <property type="entry name" value="Ser_caboxypep_his_AS"/>
</dbReference>
<dbReference type="PROSITE" id="PS00560">
    <property type="entry name" value="CARBOXYPEPT_SER_HIS"/>
    <property type="match status" value="1"/>
</dbReference>
<dbReference type="MEROPS" id="S10.009"/>